<evidence type="ECO:0000256" key="4">
    <source>
        <dbReference type="PROSITE-ProRule" id="PRU00335"/>
    </source>
</evidence>
<evidence type="ECO:0000256" key="1">
    <source>
        <dbReference type="ARBA" id="ARBA00023015"/>
    </source>
</evidence>
<keyword evidence="3" id="KW-0804">Transcription</keyword>
<dbReference type="Pfam" id="PF00440">
    <property type="entry name" value="TetR_N"/>
    <property type="match status" value="1"/>
</dbReference>
<keyword evidence="2 4" id="KW-0238">DNA-binding</keyword>
<dbReference type="PATRIC" id="fig|396014.3.peg.711"/>
<evidence type="ECO:0000259" key="5">
    <source>
        <dbReference type="PROSITE" id="PS50977"/>
    </source>
</evidence>
<dbReference type="PANTHER" id="PTHR47506">
    <property type="entry name" value="TRANSCRIPTIONAL REGULATORY PROTEIN"/>
    <property type="match status" value="1"/>
</dbReference>
<comment type="caution">
    <text evidence="6">The sequence shown here is derived from an EMBL/GenBank/DDBJ whole genome shotgun (WGS) entry which is preliminary data.</text>
</comment>
<dbReference type="InterPro" id="IPR036271">
    <property type="entry name" value="Tet_transcr_reg_TetR-rel_C_sf"/>
</dbReference>
<dbReference type="GO" id="GO:0003677">
    <property type="term" value="F:DNA binding"/>
    <property type="evidence" value="ECO:0007669"/>
    <property type="project" value="UniProtKB-UniRule"/>
</dbReference>
<dbReference type="AlphaFoldDB" id="Z9JUV3"/>
<dbReference type="PANTHER" id="PTHR47506:SF1">
    <property type="entry name" value="HTH-TYPE TRANSCRIPTIONAL REGULATOR YJDC"/>
    <property type="match status" value="1"/>
</dbReference>
<keyword evidence="7" id="KW-1185">Reference proteome</keyword>
<feature type="DNA-binding region" description="H-T-H motif" evidence="4">
    <location>
        <begin position="40"/>
        <end position="59"/>
    </location>
</feature>
<dbReference type="PRINTS" id="PR00455">
    <property type="entry name" value="HTHTETR"/>
</dbReference>
<name>Z9JUV3_9MICO</name>
<keyword evidence="1" id="KW-0805">Transcription regulation</keyword>
<accession>Z9JUV3</accession>
<dbReference type="RefSeq" id="WP_051486486.1">
    <property type="nucleotide sequence ID" value="NZ_KK069989.1"/>
</dbReference>
<dbReference type="InterPro" id="IPR009057">
    <property type="entry name" value="Homeodomain-like_sf"/>
</dbReference>
<dbReference type="SUPFAM" id="SSF46689">
    <property type="entry name" value="Homeodomain-like"/>
    <property type="match status" value="1"/>
</dbReference>
<evidence type="ECO:0000256" key="2">
    <source>
        <dbReference type="ARBA" id="ARBA00023125"/>
    </source>
</evidence>
<dbReference type="Gene3D" id="1.10.357.10">
    <property type="entry name" value="Tetracycline Repressor, domain 2"/>
    <property type="match status" value="1"/>
</dbReference>
<sequence length="196" mass="21453">MSTQQVPGGALEVPPLTPGARRILEVASQLFYRHGIHAVGVDTIAAESGLTKRTLYDRFGSKEQLVATYLRARHQDWWRRMELRLAQQPDRPALALFDSYAQDAQPSDRGCAFINAAAELPPEHPGRQVIQAHKRAVIDRLTELIGPDGGSGAGAAAAAEEVFLLLEGALVHRGIDGDDHLLERAREAAARRIARR</sequence>
<evidence type="ECO:0000256" key="3">
    <source>
        <dbReference type="ARBA" id="ARBA00023163"/>
    </source>
</evidence>
<dbReference type="PROSITE" id="PS50977">
    <property type="entry name" value="HTH_TETR_2"/>
    <property type="match status" value="1"/>
</dbReference>
<organism evidence="6 7">
    <name type="scientific">Brachybacterium phenoliresistens</name>
    <dbReference type="NCBI Taxonomy" id="396014"/>
    <lineage>
        <taxon>Bacteria</taxon>
        <taxon>Bacillati</taxon>
        <taxon>Actinomycetota</taxon>
        <taxon>Actinomycetes</taxon>
        <taxon>Micrococcales</taxon>
        <taxon>Dermabacteraceae</taxon>
        <taxon>Brachybacterium</taxon>
    </lineage>
</organism>
<dbReference type="eggNOG" id="COG1309">
    <property type="taxonomic scope" value="Bacteria"/>
</dbReference>
<dbReference type="HOGENOM" id="CLU_069356_23_1_11"/>
<reference evidence="6 7" key="1">
    <citation type="submission" date="2014-02" db="EMBL/GenBank/DDBJ databases">
        <title>Genome sequence of Brachybacterium phenoliresistens strain W13A50.</title>
        <authorList>
            <person name="Wang X."/>
        </authorList>
    </citation>
    <scope>NUCLEOTIDE SEQUENCE [LARGE SCALE GENOMIC DNA]</scope>
    <source>
        <strain evidence="6 7">W13A50</strain>
    </source>
</reference>
<protein>
    <submittedName>
        <fullName evidence="6">TetR family transcriptional regulator</fullName>
    </submittedName>
</protein>
<dbReference type="Proteomes" id="UP000023067">
    <property type="component" value="Unassembled WGS sequence"/>
</dbReference>
<dbReference type="SUPFAM" id="SSF48498">
    <property type="entry name" value="Tetracyclin repressor-like, C-terminal domain"/>
    <property type="match status" value="1"/>
</dbReference>
<dbReference type="OrthoDB" id="3196926at2"/>
<dbReference type="InterPro" id="IPR001647">
    <property type="entry name" value="HTH_TetR"/>
</dbReference>
<evidence type="ECO:0000313" key="6">
    <source>
        <dbReference type="EMBL" id="EWS82155.1"/>
    </source>
</evidence>
<gene>
    <name evidence="6" type="ORF">BF93_11000</name>
</gene>
<evidence type="ECO:0000313" key="7">
    <source>
        <dbReference type="Proteomes" id="UP000023067"/>
    </source>
</evidence>
<proteinExistence type="predicted"/>
<dbReference type="EMBL" id="JDYK01000003">
    <property type="protein sequence ID" value="EWS82155.1"/>
    <property type="molecule type" value="Genomic_DNA"/>
</dbReference>
<feature type="domain" description="HTH tetR-type" evidence="5">
    <location>
        <begin position="17"/>
        <end position="77"/>
    </location>
</feature>